<sequence length="80" mass="8761">MSTPDEVGEGTVSGNQVSIPAHIRRRFDIEDGDVIEWQIVDGELKVEVRQTASSAFEDFEPGASEEAVDVVEEHDGFGLE</sequence>
<keyword evidence="2" id="KW-0238">DNA-binding</keyword>
<dbReference type="InterPro" id="IPR007159">
    <property type="entry name" value="SpoVT-AbrB_dom"/>
</dbReference>
<dbReference type="RefSeq" id="WP_049995245.1">
    <property type="nucleotide sequence ID" value="NZ_CP031310.1"/>
</dbReference>
<dbReference type="InterPro" id="IPR037914">
    <property type="entry name" value="SpoVT-AbrB_sf"/>
</dbReference>
<gene>
    <name evidence="2" type="ORF">DV733_07755</name>
</gene>
<dbReference type="KEGG" id="hsn:DV733_07755"/>
<dbReference type="AlphaFoldDB" id="A0A4D6HC70"/>
<dbReference type="SUPFAM" id="SSF89447">
    <property type="entry name" value="AbrB/MazE/MraZ-like"/>
    <property type="match status" value="1"/>
</dbReference>
<protein>
    <submittedName>
        <fullName evidence="2">AbrB/MazE/SpoVT family DNA-binding domain-containing protein</fullName>
    </submittedName>
</protein>
<dbReference type="GeneID" id="39847750"/>
<proteinExistence type="predicted"/>
<name>A0A4D6HC70_9EURY</name>
<organism evidence="2 3">
    <name type="scientific">Halapricum salinum</name>
    <dbReference type="NCBI Taxonomy" id="1457250"/>
    <lineage>
        <taxon>Archaea</taxon>
        <taxon>Methanobacteriati</taxon>
        <taxon>Methanobacteriota</taxon>
        <taxon>Stenosarchaea group</taxon>
        <taxon>Halobacteria</taxon>
        <taxon>Halobacteriales</taxon>
        <taxon>Haloarculaceae</taxon>
        <taxon>Halapricum</taxon>
    </lineage>
</organism>
<dbReference type="Proteomes" id="UP000296706">
    <property type="component" value="Chromosome"/>
</dbReference>
<dbReference type="EMBL" id="CP031310">
    <property type="protein sequence ID" value="QCC51141.1"/>
    <property type="molecule type" value="Genomic_DNA"/>
</dbReference>
<dbReference type="OrthoDB" id="67352at2157"/>
<keyword evidence="3" id="KW-1185">Reference proteome</keyword>
<dbReference type="Gene3D" id="2.10.260.10">
    <property type="match status" value="1"/>
</dbReference>
<accession>A0A4D6HC70</accession>
<evidence type="ECO:0000313" key="2">
    <source>
        <dbReference type="EMBL" id="QCC51141.1"/>
    </source>
</evidence>
<dbReference type="Pfam" id="PF04014">
    <property type="entry name" value="MazE_antitoxin"/>
    <property type="match status" value="1"/>
</dbReference>
<dbReference type="STRING" id="1457250.GCA_000755225_01355"/>
<evidence type="ECO:0000259" key="1">
    <source>
        <dbReference type="Pfam" id="PF04014"/>
    </source>
</evidence>
<feature type="domain" description="SpoVT-AbrB" evidence="1">
    <location>
        <begin position="16"/>
        <end position="47"/>
    </location>
</feature>
<reference evidence="2 3" key="1">
    <citation type="journal article" date="2019" name="Nat. Commun.">
        <title>A new type of DNA phosphorothioation-based antiviral system in archaea.</title>
        <authorList>
            <person name="Xiong L."/>
            <person name="Liu S."/>
            <person name="Chen S."/>
            <person name="Xiao Y."/>
            <person name="Zhu B."/>
            <person name="Gao Y."/>
            <person name="Zhang Y."/>
            <person name="Chen B."/>
            <person name="Luo J."/>
            <person name="Deng Z."/>
            <person name="Chen X."/>
            <person name="Wang L."/>
            <person name="Chen S."/>
        </authorList>
    </citation>
    <scope>NUCLEOTIDE SEQUENCE [LARGE SCALE GENOMIC DNA]</scope>
    <source>
        <strain evidence="2 3">CBA1105</strain>
    </source>
</reference>
<evidence type="ECO:0000313" key="3">
    <source>
        <dbReference type="Proteomes" id="UP000296706"/>
    </source>
</evidence>
<dbReference type="GO" id="GO:0003677">
    <property type="term" value="F:DNA binding"/>
    <property type="evidence" value="ECO:0007669"/>
    <property type="project" value="UniProtKB-KW"/>
</dbReference>